<proteinExistence type="predicted"/>
<dbReference type="EMBL" id="CP110419">
    <property type="protein sequence ID" value="UZG52019.1"/>
    <property type="molecule type" value="Genomic_DNA"/>
</dbReference>
<reference evidence="1" key="1">
    <citation type="submission" date="2022-11" db="EMBL/GenBank/DDBJ databases">
        <title>Complete genome sequence of Veillonella rogosae KCOM 3468 isolated from human Subgingival dental plaque of Chronic peridontitis Lesion.</title>
        <authorList>
            <person name="Park S.-N."/>
            <person name="Lim Y.K."/>
            <person name="Kook J.-K."/>
        </authorList>
    </citation>
    <scope>NUCLEOTIDE SEQUENCE</scope>
    <source>
        <strain evidence="1">KCOM 3468</strain>
        <plasmid evidence="1">pVr3468</plasmid>
    </source>
</reference>
<name>A0AA47AG57_9FIRM</name>
<protein>
    <submittedName>
        <fullName evidence="1">Uncharacterized protein</fullName>
    </submittedName>
</protein>
<keyword evidence="1" id="KW-0614">Plasmid</keyword>
<dbReference type="KEGG" id="vrg:OKW85_10200"/>
<dbReference type="Proteomes" id="UP001164244">
    <property type="component" value="Plasmid pVr3468"/>
</dbReference>
<dbReference type="RefSeq" id="WP_265139190.1">
    <property type="nucleotide sequence ID" value="NZ_CP110419.1"/>
</dbReference>
<geneLocation type="plasmid" evidence="1 2">
    <name>pVr3468</name>
</geneLocation>
<accession>A0AA47AG57</accession>
<evidence type="ECO:0000313" key="1">
    <source>
        <dbReference type="EMBL" id="UZG52019.1"/>
    </source>
</evidence>
<gene>
    <name evidence="1" type="ORF">OKW85_10200</name>
</gene>
<evidence type="ECO:0000313" key="2">
    <source>
        <dbReference type="Proteomes" id="UP001164244"/>
    </source>
</evidence>
<organism evidence="1 2">
    <name type="scientific">Veillonella rogosae</name>
    <dbReference type="NCBI Taxonomy" id="423477"/>
    <lineage>
        <taxon>Bacteria</taxon>
        <taxon>Bacillati</taxon>
        <taxon>Bacillota</taxon>
        <taxon>Negativicutes</taxon>
        <taxon>Veillonellales</taxon>
        <taxon>Veillonellaceae</taxon>
        <taxon>Veillonella</taxon>
    </lineage>
</organism>
<sequence>MIEIVTPLFKKYGFKTAYLVGEYYIDIPNISIKKVKFLVEDSDKSKKIDLLGWYKMVQDFENHLHCPCQIVDMEELKTDNYLLHEVNTKSCLIYKDDFIDIKNEITLEDIIDITKPLFQQYGFKAAYLYDYDISKTKFINETLKFIVEEYEDSTSLDILEWYKMVHTFEDHLNMNCHIVLAENLGEKSILIYQDMGKDIIEYKKTYNNPLDLYSPVDKEVFLEIINNLIFKVNRLYVTSDNAMLCKFKDILIKEYQALYNAIDEKEIIDIKKRVQVIGQLLNAENLY</sequence>
<dbReference type="AlphaFoldDB" id="A0AA47AG57"/>